<feature type="region of interest" description="Disordered" evidence="1">
    <location>
        <begin position="1"/>
        <end position="37"/>
    </location>
</feature>
<feature type="compositionally biased region" description="Basic residues" evidence="1">
    <location>
        <begin position="89"/>
        <end position="108"/>
    </location>
</feature>
<evidence type="ECO:0000259" key="2">
    <source>
        <dbReference type="Pfam" id="PF09133"/>
    </source>
</evidence>
<feature type="compositionally biased region" description="Low complexity" evidence="1">
    <location>
        <begin position="352"/>
        <end position="369"/>
    </location>
</feature>
<feature type="domain" description="SANTA" evidence="2">
    <location>
        <begin position="458"/>
        <end position="546"/>
    </location>
</feature>
<name>A0A9P7Y4K9_9FUNG</name>
<evidence type="ECO:0000313" key="4">
    <source>
        <dbReference type="Proteomes" id="UP000707451"/>
    </source>
</evidence>
<feature type="region of interest" description="Disordered" evidence="1">
    <location>
        <begin position="317"/>
        <end position="450"/>
    </location>
</feature>
<feature type="compositionally biased region" description="Polar residues" evidence="1">
    <location>
        <begin position="77"/>
        <end position="86"/>
    </location>
</feature>
<dbReference type="Pfam" id="PF09133">
    <property type="entry name" value="SANTA"/>
    <property type="match status" value="1"/>
</dbReference>
<feature type="region of interest" description="Disordered" evidence="1">
    <location>
        <begin position="634"/>
        <end position="673"/>
    </location>
</feature>
<feature type="compositionally biased region" description="Basic and acidic residues" evidence="1">
    <location>
        <begin position="393"/>
        <end position="405"/>
    </location>
</feature>
<dbReference type="PANTHER" id="PTHR16124:SF3">
    <property type="entry name" value="MIS18-BINDING PROTEIN 1"/>
    <property type="match status" value="1"/>
</dbReference>
<organism evidence="3 4">
    <name type="scientific">Linnemannia hyalina</name>
    <dbReference type="NCBI Taxonomy" id="64524"/>
    <lineage>
        <taxon>Eukaryota</taxon>
        <taxon>Fungi</taxon>
        <taxon>Fungi incertae sedis</taxon>
        <taxon>Mucoromycota</taxon>
        <taxon>Mortierellomycotina</taxon>
        <taxon>Mortierellomycetes</taxon>
        <taxon>Mortierellales</taxon>
        <taxon>Mortierellaceae</taxon>
        <taxon>Linnemannia</taxon>
    </lineage>
</organism>
<feature type="region of interest" description="Disordered" evidence="1">
    <location>
        <begin position="693"/>
        <end position="782"/>
    </location>
</feature>
<protein>
    <recommendedName>
        <fullName evidence="2">SANTA domain-containing protein</fullName>
    </recommendedName>
</protein>
<feature type="compositionally biased region" description="Acidic residues" evidence="1">
    <location>
        <begin position="202"/>
        <end position="221"/>
    </location>
</feature>
<feature type="compositionally biased region" description="Polar residues" evidence="1">
    <location>
        <begin position="109"/>
        <end position="137"/>
    </location>
</feature>
<gene>
    <name evidence="3" type="ORF">KI688_006422</name>
</gene>
<evidence type="ECO:0000313" key="3">
    <source>
        <dbReference type="EMBL" id="KAG9072198.1"/>
    </source>
</evidence>
<sequence length="848" mass="93536">MLQIPPSVALKARSRQSQLHNNYSNDKNNNDGEEPEEEFRILRYPAEPWGRASRSRATAIIPSRRIISSLIEDISQSTVPQDWTDTARSRRTRHASNTKRVALLKRARSSSIASVNNATESSDSGSTFNTRKSTTSSAKKRPAKQQRSGPPSLSDTLNTTTTTTTATTYLTPKKPTLPRKPPRPRHTETPPSLQDDHVEVLVVDDEDEKEEVVVVDEEDETTAVTNYGGNTSESDYSPGRETMTQRQRQQERKARPRRRGLLQHDEGQGQAVKQIQELEEVHQEVDRAAEISNVDGPNRAVERMDCVVIPVVDHPERSTAVRSTKKGPPLSLRTDTEKITKKDSKQEPGLKTRTASTTKDTTLTTQSPTKATTANSARPTPRRTIEIAPVLDMKLDAPRQTRSDARNNPTATPEPTKTVLPVNARIPVQEHQSSQQPSKVVRPSRQPSSTQVRAKAFHGWWLKRKENLAQDGNLGIVVQGNMIEPKVMTWHTSTIKDAPEPTLVMTFTGSYYRLYGSIDVQKMEGNGFSKDMIKAFRNGFPANWKTILGKEYEKQAASTVSMGNERPIDKRVDTTGQNDHSALKRQEIPLTQQPRESVQRGKPVVQQGKPQLRQATQKEKRIVIEITPEVDSPRMIGKASRGPAVAPVERAPVQVKSSSLPSQGPILGPPTSRTLNMDEAVEIVTTVAPSISLSRGSAVSKATTRTTNNKPKSSPSSSRKRSAPTSAAPPTPSAISTQPVSTWAEVLEKVTARGQSPTPRRASVPDSAPLREDTPAQRRASAPDQLITTMGTWKAVGPTAYGVDKLLDKALDGNLRMRSKAVVEQIRERTRHHPDLSAVVVDRAVEKG</sequence>
<dbReference type="InterPro" id="IPR015216">
    <property type="entry name" value="SANTA"/>
</dbReference>
<feature type="region of interest" description="Disordered" evidence="1">
    <location>
        <begin position="77"/>
        <end position="270"/>
    </location>
</feature>
<feature type="compositionally biased region" description="Polar residues" evidence="1">
    <location>
        <begin position="222"/>
        <end position="235"/>
    </location>
</feature>
<reference evidence="3" key="1">
    <citation type="submission" date="2021-06" db="EMBL/GenBank/DDBJ databases">
        <title>Genome Sequence of Mortierella hyaline Strain SCG-10, a Cold-Adapted, Nitrate-Reducing Fungus Isolated from Soil in Minnesota, USA.</title>
        <authorList>
            <person name="Aldossari N."/>
        </authorList>
    </citation>
    <scope>NUCLEOTIDE SEQUENCE</scope>
    <source>
        <strain evidence="3">SCG-10</strain>
    </source>
</reference>
<accession>A0A9P7Y4K9</accession>
<feature type="compositionally biased region" description="Polar residues" evidence="1">
    <location>
        <begin position="145"/>
        <end position="155"/>
    </location>
</feature>
<dbReference type="Proteomes" id="UP000707451">
    <property type="component" value="Unassembled WGS sequence"/>
</dbReference>
<dbReference type="OrthoDB" id="118550at2759"/>
<dbReference type="InterPro" id="IPR039110">
    <property type="entry name" value="KNL2-like"/>
</dbReference>
<keyword evidence="4" id="KW-1185">Reference proteome</keyword>
<dbReference type="GO" id="GO:0000775">
    <property type="term" value="C:chromosome, centromeric region"/>
    <property type="evidence" value="ECO:0007669"/>
    <property type="project" value="TreeGrafter"/>
</dbReference>
<feature type="region of interest" description="Disordered" evidence="1">
    <location>
        <begin position="567"/>
        <end position="617"/>
    </location>
</feature>
<proteinExistence type="predicted"/>
<feature type="compositionally biased region" description="Polar residues" evidence="1">
    <location>
        <begin position="406"/>
        <end position="415"/>
    </location>
</feature>
<comment type="caution">
    <text evidence="3">The sequence shown here is derived from an EMBL/GenBank/DDBJ whole genome shotgun (WGS) entry which is preliminary data.</text>
</comment>
<feature type="compositionally biased region" description="Basic and acidic residues" evidence="1">
    <location>
        <begin position="334"/>
        <end position="350"/>
    </location>
</feature>
<feature type="compositionally biased region" description="Low complexity" evidence="1">
    <location>
        <begin position="156"/>
        <end position="174"/>
    </location>
</feature>
<evidence type="ECO:0000256" key="1">
    <source>
        <dbReference type="SAM" id="MobiDB-lite"/>
    </source>
</evidence>
<dbReference type="EMBL" id="JAHRHY010000002">
    <property type="protein sequence ID" value="KAG9072198.1"/>
    <property type="molecule type" value="Genomic_DNA"/>
</dbReference>
<dbReference type="PANTHER" id="PTHR16124">
    <property type="entry name" value="MIS18-BINDING PROTEIN 1"/>
    <property type="match status" value="1"/>
</dbReference>
<feature type="compositionally biased region" description="Low complexity" evidence="1">
    <location>
        <begin position="711"/>
        <end position="726"/>
    </location>
</feature>
<feature type="compositionally biased region" description="Polar residues" evidence="1">
    <location>
        <begin position="693"/>
        <end position="710"/>
    </location>
</feature>
<dbReference type="AlphaFoldDB" id="A0A9P7Y4K9"/>